<dbReference type="Proteomes" id="UP000095282">
    <property type="component" value="Unplaced"/>
</dbReference>
<dbReference type="PANTHER" id="PTHR12243:SF67">
    <property type="entry name" value="COREPRESSOR OF PANGOLIN, ISOFORM A-RELATED"/>
    <property type="match status" value="1"/>
</dbReference>
<feature type="domain" description="MADF" evidence="2">
    <location>
        <begin position="11"/>
        <end position="108"/>
    </location>
</feature>
<dbReference type="SMART" id="SM00595">
    <property type="entry name" value="MADF"/>
    <property type="match status" value="1"/>
</dbReference>
<sequence length="272" mass="31196">MASWTDPSRQYLITSIRDRPVIWDKNYIGEANYRTLKQSAFEDVTSSLNRLFPGNFSWEEVRSQWKNLKDTFVRKLRWVHEGKYMEDAIKEPTWKFYRMLTFLDEKEAKRLGDTCETTYELVPVQRHPLSYEATSSADQMLQLFNSPPDLTQQQSMLPMPCGSSADIKMVTSSTGSKRMHYEADNGSSSDGVEEEDEDAEPGRKKPYRRQISSIPPMQVITTTASPTQQDVFDHFGGLIASTLRRIAVERGHASATLIQNSLYNQLFSQANQ</sequence>
<feature type="region of interest" description="Disordered" evidence="1">
    <location>
        <begin position="161"/>
        <end position="211"/>
    </location>
</feature>
<dbReference type="AlphaFoldDB" id="A0A1I7USZ8"/>
<name>A0A1I7USZ8_9PELO</name>
<evidence type="ECO:0000256" key="1">
    <source>
        <dbReference type="SAM" id="MobiDB-lite"/>
    </source>
</evidence>
<dbReference type="eggNOG" id="ENOG502SYWP">
    <property type="taxonomic scope" value="Eukaryota"/>
</dbReference>
<evidence type="ECO:0000313" key="4">
    <source>
        <dbReference type="WBParaSite" id="Csp11.Scaffold630.g19041.t1"/>
    </source>
</evidence>
<dbReference type="Pfam" id="PF10545">
    <property type="entry name" value="MADF_DNA_bdg"/>
    <property type="match status" value="1"/>
</dbReference>
<keyword evidence="3" id="KW-1185">Reference proteome</keyword>
<evidence type="ECO:0000259" key="2">
    <source>
        <dbReference type="PROSITE" id="PS51029"/>
    </source>
</evidence>
<dbReference type="GO" id="GO:0006357">
    <property type="term" value="P:regulation of transcription by RNA polymerase II"/>
    <property type="evidence" value="ECO:0007669"/>
    <property type="project" value="TreeGrafter"/>
</dbReference>
<dbReference type="InterPro" id="IPR039353">
    <property type="entry name" value="TF_Adf1"/>
</dbReference>
<accession>A0A1I7USZ8</accession>
<protein>
    <submittedName>
        <fullName evidence="4">MADF domain-containing protein</fullName>
    </submittedName>
</protein>
<dbReference type="PROSITE" id="PS51029">
    <property type="entry name" value="MADF"/>
    <property type="match status" value="1"/>
</dbReference>
<dbReference type="STRING" id="1561998.A0A1I7USZ8"/>
<proteinExistence type="predicted"/>
<organism evidence="3 4">
    <name type="scientific">Caenorhabditis tropicalis</name>
    <dbReference type="NCBI Taxonomy" id="1561998"/>
    <lineage>
        <taxon>Eukaryota</taxon>
        <taxon>Metazoa</taxon>
        <taxon>Ecdysozoa</taxon>
        <taxon>Nematoda</taxon>
        <taxon>Chromadorea</taxon>
        <taxon>Rhabditida</taxon>
        <taxon>Rhabditina</taxon>
        <taxon>Rhabditomorpha</taxon>
        <taxon>Rhabditoidea</taxon>
        <taxon>Rhabditidae</taxon>
        <taxon>Peloderinae</taxon>
        <taxon>Caenorhabditis</taxon>
    </lineage>
</organism>
<evidence type="ECO:0000313" key="3">
    <source>
        <dbReference type="Proteomes" id="UP000095282"/>
    </source>
</evidence>
<dbReference type="PANTHER" id="PTHR12243">
    <property type="entry name" value="MADF DOMAIN TRANSCRIPTION FACTOR"/>
    <property type="match status" value="1"/>
</dbReference>
<dbReference type="WBParaSite" id="Csp11.Scaffold630.g19041.t1">
    <property type="protein sequence ID" value="Csp11.Scaffold630.g19041.t1"/>
    <property type="gene ID" value="Csp11.Scaffold630.g19041"/>
</dbReference>
<dbReference type="GO" id="GO:0005634">
    <property type="term" value="C:nucleus"/>
    <property type="evidence" value="ECO:0007669"/>
    <property type="project" value="TreeGrafter"/>
</dbReference>
<dbReference type="InterPro" id="IPR006578">
    <property type="entry name" value="MADF-dom"/>
</dbReference>
<dbReference type="GO" id="GO:0005667">
    <property type="term" value="C:transcription regulator complex"/>
    <property type="evidence" value="ECO:0007669"/>
    <property type="project" value="TreeGrafter"/>
</dbReference>
<reference evidence="4" key="1">
    <citation type="submission" date="2016-11" db="UniProtKB">
        <authorList>
            <consortium name="WormBaseParasite"/>
        </authorList>
    </citation>
    <scope>IDENTIFICATION</scope>
</reference>